<evidence type="ECO:0000259" key="3">
    <source>
        <dbReference type="SMART" id="SM01349"/>
    </source>
</evidence>
<dbReference type="InterPro" id="IPR034085">
    <property type="entry name" value="TOG"/>
</dbReference>
<dbReference type="InterPro" id="IPR024395">
    <property type="entry name" value="CLASP_N_dom"/>
</dbReference>
<feature type="region of interest" description="Disordered" evidence="1">
    <location>
        <begin position="482"/>
        <end position="566"/>
    </location>
</feature>
<dbReference type="AlphaFoldDB" id="A0A183SIE9"/>
<dbReference type="InterPro" id="IPR012340">
    <property type="entry name" value="NA-bd_OB-fold"/>
</dbReference>
<dbReference type="OrthoDB" id="63891at2759"/>
<dbReference type="GO" id="GO:0005881">
    <property type="term" value="C:cytoplasmic microtubule"/>
    <property type="evidence" value="ECO:0007669"/>
    <property type="project" value="TreeGrafter"/>
</dbReference>
<accession>A0A183SIE9</accession>
<feature type="region of interest" description="Disordered" evidence="1">
    <location>
        <begin position="138"/>
        <end position="159"/>
    </location>
</feature>
<keyword evidence="2" id="KW-0812">Transmembrane</keyword>
<evidence type="ECO:0000256" key="2">
    <source>
        <dbReference type="SAM" id="Phobius"/>
    </source>
</evidence>
<dbReference type="Gene3D" id="2.40.50.140">
    <property type="entry name" value="Nucleic acid-binding proteins"/>
    <property type="match status" value="1"/>
</dbReference>
<dbReference type="SMART" id="SM01349">
    <property type="entry name" value="TOG"/>
    <property type="match status" value="1"/>
</dbReference>
<evidence type="ECO:0000313" key="6">
    <source>
        <dbReference type="WBParaSite" id="SSLN_0000414101-mRNA-1"/>
    </source>
</evidence>
<dbReference type="EMBL" id="UYSU01032713">
    <property type="protein sequence ID" value="VDL90382.1"/>
    <property type="molecule type" value="Genomic_DNA"/>
</dbReference>
<feature type="compositionally biased region" description="Polar residues" evidence="1">
    <location>
        <begin position="42"/>
        <end position="58"/>
    </location>
</feature>
<feature type="transmembrane region" description="Helical" evidence="2">
    <location>
        <begin position="848"/>
        <end position="870"/>
    </location>
</feature>
<dbReference type="Proteomes" id="UP000275846">
    <property type="component" value="Unassembled WGS sequence"/>
</dbReference>
<dbReference type="InterPro" id="IPR011989">
    <property type="entry name" value="ARM-like"/>
</dbReference>
<feature type="region of interest" description="Disordered" evidence="1">
    <location>
        <begin position="38"/>
        <end position="66"/>
    </location>
</feature>
<feature type="compositionally biased region" description="Low complexity" evidence="1">
    <location>
        <begin position="140"/>
        <end position="155"/>
    </location>
</feature>
<feature type="region of interest" description="Disordered" evidence="1">
    <location>
        <begin position="228"/>
        <end position="275"/>
    </location>
</feature>
<feature type="compositionally biased region" description="Polar residues" evidence="1">
    <location>
        <begin position="395"/>
        <end position="405"/>
    </location>
</feature>
<keyword evidence="2" id="KW-1133">Transmembrane helix</keyword>
<feature type="region of interest" description="Disordered" evidence="1">
    <location>
        <begin position="394"/>
        <end position="413"/>
    </location>
</feature>
<sequence>MAHNDADSANTKDTAPPQDIPNMRAFYNTARHCRSVQKDYQSETFPRKSSSKRNSPIFSTSRLQPPSSLSLPLLLLLAISQPLLSPSYSSSSTSSSSWICVSINCVLLVDTELVAGSILGQHAGRLTNSAMVSSSHAFDSHSPFSSNSPSSAPMSRGRIGSLGSVSTTFSPGWLDSQRLAMSTTTIASKASSALPNDPAEQHSTEDPPEVAGIRSKASIRRALRVFTETDCTGTNGGSPELPGTPSLLTDAAGASGRESRRNPSPSPGTRSASFAKNLNCDGLTVGRSTAAGHRRVGTSDCLQTPSERCPLRGQHDLSPTSPRLGMDERPLNPHPNPSDVLKVGHSGSPREGDQSFNIVGRSMYPTDALEFTKTSVAGSERLDPDERPIRGAQLNRASGLSSLSPFSDDGNLRWSLESQKQPETDKEDKVLFTSHTVLSKHKSTVVGAIGSRNGAAGRTLGEGDGGCSGFAANGLYNVDSEHSGGKAGLPARPFPRSESQPLNQTKDTDLPEKNAHPVWRSPTKTRMPPSGRRKRSSSTQNRRSGLLSSVPSAPPQSPMRSESASKICGSPSIALNMLTSTDWEEKVNGLTALSDLVTQNPAAFSPPSESISQVVIAVTAECRNLRSQVSRQAVKTLASLFRGLGRAMDPHIEVCVRVLLGKTGEASAAFLRGEVAIALDDLTRSANPTRALLALLQHGLGHKNPAVRRQCAIQVCHITERLGGVRILQSANSASRSTSSGLSSWSSMHTMGSSVTSAAGPNSSQVLAERVIHALGQFLLDGNQETRYYGRRILSILQQSPDFERVLTRYLSGQALRSVREATEYLHTKVRGIFSLFESSGFPEGANLTAITAIFILCLFFRVAALASIMSKQAPPLMRKLLIGQLRDIRVETAVSPTTRVFSVPTVTAPGSRLLFSLVWLQGRVMAIDPAPAVVPPPGPTPTQDAKTPVRCLLLDDGTASVLVNAAAASAKVCTTPRLGDYVSVIGELRSRGVDDAGCSGIAAAGPSVRSWQIEACCLMSLTHADKYSLREGQQRQKKPSVFAELSWPLEVQDMSRHFFVPA</sequence>
<feature type="domain" description="TOG" evidence="3">
    <location>
        <begin position="556"/>
        <end position="832"/>
    </location>
</feature>
<feature type="region of interest" description="Disordered" evidence="1">
    <location>
        <begin position="1"/>
        <end position="23"/>
    </location>
</feature>
<dbReference type="PANTHER" id="PTHR21567:SF87">
    <property type="entry name" value="CRESCERIN-LIKE PROTEIN CHE-12"/>
    <property type="match status" value="1"/>
</dbReference>
<name>A0A183SIE9_SCHSO</name>
<dbReference type="GO" id="GO:0008017">
    <property type="term" value="F:microtubule binding"/>
    <property type="evidence" value="ECO:0007669"/>
    <property type="project" value="TreeGrafter"/>
</dbReference>
<dbReference type="InterPro" id="IPR016024">
    <property type="entry name" value="ARM-type_fold"/>
</dbReference>
<feature type="region of interest" description="Disordered" evidence="1">
    <location>
        <begin position="189"/>
        <end position="215"/>
    </location>
</feature>
<protein>
    <submittedName>
        <fullName evidence="6">TOG domain-containing protein</fullName>
    </submittedName>
</protein>
<feature type="compositionally biased region" description="Basic and acidic residues" evidence="1">
    <location>
        <begin position="506"/>
        <end position="515"/>
    </location>
</feature>
<dbReference type="Pfam" id="PF12348">
    <property type="entry name" value="CLASP_N"/>
    <property type="match status" value="1"/>
</dbReference>
<evidence type="ECO:0000313" key="5">
    <source>
        <dbReference type="Proteomes" id="UP000275846"/>
    </source>
</evidence>
<evidence type="ECO:0000256" key="1">
    <source>
        <dbReference type="SAM" id="MobiDB-lite"/>
    </source>
</evidence>
<keyword evidence="5" id="KW-1185">Reference proteome</keyword>
<keyword evidence="2" id="KW-0472">Membrane</keyword>
<feature type="compositionally biased region" description="Polar residues" evidence="1">
    <location>
        <begin position="537"/>
        <end position="551"/>
    </location>
</feature>
<dbReference type="SUPFAM" id="SSF48371">
    <property type="entry name" value="ARM repeat"/>
    <property type="match status" value="1"/>
</dbReference>
<feature type="region of interest" description="Disordered" evidence="1">
    <location>
        <begin position="291"/>
        <end position="337"/>
    </location>
</feature>
<reference evidence="6" key="1">
    <citation type="submission" date="2016-06" db="UniProtKB">
        <authorList>
            <consortium name="WormBaseParasite"/>
        </authorList>
    </citation>
    <scope>IDENTIFICATION</scope>
</reference>
<dbReference type="GO" id="GO:0000226">
    <property type="term" value="P:microtubule cytoskeleton organization"/>
    <property type="evidence" value="ECO:0007669"/>
    <property type="project" value="TreeGrafter"/>
</dbReference>
<dbReference type="PANTHER" id="PTHR21567">
    <property type="entry name" value="CLASP"/>
    <property type="match status" value="1"/>
</dbReference>
<dbReference type="Gene3D" id="1.25.10.10">
    <property type="entry name" value="Leucine-rich Repeat Variant"/>
    <property type="match status" value="1"/>
</dbReference>
<gene>
    <name evidence="4" type="ORF">SSLN_LOCUS3997</name>
</gene>
<dbReference type="WBParaSite" id="SSLN_0000414101-mRNA-1">
    <property type="protein sequence ID" value="SSLN_0000414101-mRNA-1"/>
    <property type="gene ID" value="SSLN_0000414101"/>
</dbReference>
<organism evidence="6">
    <name type="scientific">Schistocephalus solidus</name>
    <name type="common">Tapeworm</name>
    <dbReference type="NCBI Taxonomy" id="70667"/>
    <lineage>
        <taxon>Eukaryota</taxon>
        <taxon>Metazoa</taxon>
        <taxon>Spiralia</taxon>
        <taxon>Lophotrochozoa</taxon>
        <taxon>Platyhelminthes</taxon>
        <taxon>Cestoda</taxon>
        <taxon>Eucestoda</taxon>
        <taxon>Diphyllobothriidea</taxon>
        <taxon>Diphyllobothriidae</taxon>
        <taxon>Schistocephalus</taxon>
    </lineage>
</organism>
<reference evidence="4 5" key="2">
    <citation type="submission" date="2018-11" db="EMBL/GenBank/DDBJ databases">
        <authorList>
            <consortium name="Pathogen Informatics"/>
        </authorList>
    </citation>
    <scope>NUCLEOTIDE SEQUENCE [LARGE SCALE GENOMIC DNA]</scope>
    <source>
        <strain evidence="4 5">NST_G2</strain>
    </source>
</reference>
<evidence type="ECO:0000313" key="4">
    <source>
        <dbReference type="EMBL" id="VDL90382.1"/>
    </source>
</evidence>
<proteinExistence type="predicted"/>